<evidence type="ECO:0000313" key="2">
    <source>
        <dbReference type="Proteomes" id="UP000472265"/>
    </source>
</evidence>
<reference evidence="1" key="3">
    <citation type="submission" date="2025-09" db="UniProtKB">
        <authorList>
            <consortium name="Ensembl"/>
        </authorList>
    </citation>
    <scope>IDENTIFICATION</scope>
</reference>
<dbReference type="AntiFam" id="ANF00149">
    <property type="entry name" value="Shadow ORF (opposite cshA)"/>
</dbReference>
<reference evidence="1" key="2">
    <citation type="submission" date="2025-08" db="UniProtKB">
        <authorList>
            <consortium name="Ensembl"/>
        </authorList>
    </citation>
    <scope>IDENTIFICATION</scope>
</reference>
<evidence type="ECO:0000313" key="1">
    <source>
        <dbReference type="Ensembl" id="ENSSAUP00010041736.1"/>
    </source>
</evidence>
<dbReference type="Proteomes" id="UP000472265">
    <property type="component" value="Chromosome 6"/>
</dbReference>
<name>A0A671WYS0_SPAAU</name>
<dbReference type="InParanoid" id="A0A671WYS0"/>
<reference evidence="1" key="1">
    <citation type="submission" date="2021-04" db="EMBL/GenBank/DDBJ databases">
        <authorList>
            <consortium name="Wellcome Sanger Institute Data Sharing"/>
        </authorList>
    </citation>
    <scope>NUCLEOTIDE SEQUENCE [LARGE SCALE GENOMIC DNA]</scope>
</reference>
<keyword evidence="2" id="KW-1185">Reference proteome</keyword>
<dbReference type="Ensembl" id="ENSSAUT00010043941.1">
    <property type="protein sequence ID" value="ENSSAUP00010041736.1"/>
    <property type="gene ID" value="ENSSAUG00010017570.1"/>
</dbReference>
<dbReference type="GeneTree" id="ENSGT01150000287097"/>
<accession>A0A671WYS0</accession>
<proteinExistence type="predicted"/>
<organism evidence="1 2">
    <name type="scientific">Sparus aurata</name>
    <name type="common">Gilthead sea bream</name>
    <dbReference type="NCBI Taxonomy" id="8175"/>
    <lineage>
        <taxon>Eukaryota</taxon>
        <taxon>Metazoa</taxon>
        <taxon>Chordata</taxon>
        <taxon>Craniata</taxon>
        <taxon>Vertebrata</taxon>
        <taxon>Euteleostomi</taxon>
        <taxon>Actinopterygii</taxon>
        <taxon>Neopterygii</taxon>
        <taxon>Teleostei</taxon>
        <taxon>Neoteleostei</taxon>
        <taxon>Acanthomorphata</taxon>
        <taxon>Eupercaria</taxon>
        <taxon>Spariformes</taxon>
        <taxon>Sparidae</taxon>
        <taxon>Sparus</taxon>
    </lineage>
</organism>
<sequence length="132" mass="14734">MAEDHGLCNGDGTVDVTEGLELLLLTVAQHIVLFDGIQRLLFSLQLDDIGIRHDALGKVPHCLFKCGREKQHLAVFGQHPVYLVQHKHLDLLGFDELEFTAPVKHGTRCANNDLLTFVSSDGVDLKCQFICW</sequence>
<dbReference type="AlphaFoldDB" id="A0A671WYS0"/>
<protein>
    <submittedName>
        <fullName evidence="1">Uncharacterized protein</fullName>
    </submittedName>
</protein>
<dbReference type="OMA" id="VGNDPLC"/>